<dbReference type="EnsemblMetazoa" id="CLYHEMT002043.1">
    <property type="protein sequence ID" value="CLYHEMP002043.1"/>
    <property type="gene ID" value="CLYHEMG002043"/>
</dbReference>
<feature type="binding site" evidence="10">
    <location>
        <position position="86"/>
    </location>
    <ligand>
        <name>Fe cation</name>
        <dbReference type="ChEBI" id="CHEBI:24875"/>
        <note>catalytic</note>
    </ligand>
</feature>
<feature type="coiled-coil region" evidence="12">
    <location>
        <begin position="21"/>
        <end position="48"/>
    </location>
</feature>
<dbReference type="PANTHER" id="PTHR12918:SF1">
    <property type="entry name" value="CYSTEINE DIOXYGENASE TYPE 1"/>
    <property type="match status" value="1"/>
</dbReference>
<dbReference type="OrthoDB" id="543511at2759"/>
<dbReference type="CDD" id="cd10548">
    <property type="entry name" value="cupin_CDO"/>
    <property type="match status" value="1"/>
</dbReference>
<feature type="binding site" evidence="10">
    <location>
        <position position="147"/>
    </location>
    <ligand>
        <name>Fe cation</name>
        <dbReference type="ChEBI" id="CHEBI:24875"/>
        <note>catalytic</note>
    </ligand>
</feature>
<dbReference type="GO" id="GO:0019448">
    <property type="term" value="P:L-cysteine catabolic process"/>
    <property type="evidence" value="ECO:0007669"/>
    <property type="project" value="TreeGrafter"/>
</dbReference>
<proteinExistence type="inferred from homology"/>
<keyword evidence="6 11" id="KW-0223">Dioxygenase</keyword>
<keyword evidence="5 9" id="KW-0883">Thioether bond</keyword>
<keyword evidence="12" id="KW-0175">Coiled coil</keyword>
<keyword evidence="4 10" id="KW-0479">Metal-binding</keyword>
<reference evidence="13" key="1">
    <citation type="submission" date="2021-01" db="UniProtKB">
        <authorList>
            <consortium name="EnsemblMetazoa"/>
        </authorList>
    </citation>
    <scope>IDENTIFICATION</scope>
</reference>
<dbReference type="Gene3D" id="2.60.120.10">
    <property type="entry name" value="Jelly Rolls"/>
    <property type="match status" value="1"/>
</dbReference>
<feature type="binding site" evidence="10">
    <location>
        <position position="84"/>
    </location>
    <ligand>
        <name>Fe cation</name>
        <dbReference type="ChEBI" id="CHEBI:24875"/>
        <note>catalytic</note>
    </ligand>
</feature>
<dbReference type="RefSeq" id="XP_066936210.1">
    <property type="nucleotide sequence ID" value="XM_067080109.1"/>
</dbReference>
<comment type="catalytic activity">
    <reaction evidence="11">
        <text>L-cysteine + O2 = 3-sulfino-L-alanine + H(+)</text>
        <dbReference type="Rhea" id="RHEA:20441"/>
        <dbReference type="ChEBI" id="CHEBI:15378"/>
        <dbReference type="ChEBI" id="CHEBI:15379"/>
        <dbReference type="ChEBI" id="CHEBI:35235"/>
        <dbReference type="ChEBI" id="CHEBI:61085"/>
        <dbReference type="EC" id="1.13.11.20"/>
    </reaction>
</comment>
<evidence type="ECO:0000256" key="9">
    <source>
        <dbReference type="PIRSR" id="PIRSR610300-50"/>
    </source>
</evidence>
<dbReference type="GO" id="GO:0017172">
    <property type="term" value="F:cysteine dioxygenase activity"/>
    <property type="evidence" value="ECO:0007669"/>
    <property type="project" value="UniProtKB-UniRule"/>
</dbReference>
<evidence type="ECO:0000256" key="2">
    <source>
        <dbReference type="ARBA" id="ARBA00006622"/>
    </source>
</evidence>
<evidence type="ECO:0000256" key="8">
    <source>
        <dbReference type="ARBA" id="ARBA00023004"/>
    </source>
</evidence>
<dbReference type="AlphaFoldDB" id="A0A7M5WIK9"/>
<evidence type="ECO:0000256" key="5">
    <source>
        <dbReference type="ARBA" id="ARBA00022784"/>
    </source>
</evidence>
<comment type="similarity">
    <text evidence="2 11">Belongs to the cysteine dioxygenase family.</text>
</comment>
<dbReference type="Proteomes" id="UP000594262">
    <property type="component" value="Unplaced"/>
</dbReference>
<evidence type="ECO:0000256" key="1">
    <source>
        <dbReference type="ARBA" id="ARBA00004759"/>
    </source>
</evidence>
<evidence type="ECO:0000256" key="12">
    <source>
        <dbReference type="SAM" id="Coils"/>
    </source>
</evidence>
<dbReference type="FunFam" id="2.60.120.10:FF:000045">
    <property type="entry name" value="Cysteine dioxygenase 1"/>
    <property type="match status" value="1"/>
</dbReference>
<dbReference type="GO" id="GO:0042412">
    <property type="term" value="P:taurine biosynthetic process"/>
    <property type="evidence" value="ECO:0007669"/>
    <property type="project" value="UniProtKB-UniRule"/>
</dbReference>
<dbReference type="InterPro" id="IPR014710">
    <property type="entry name" value="RmlC-like_jellyroll"/>
</dbReference>
<dbReference type="UniPathway" id="UPA00012">
    <property type="reaction ID" value="UER00537"/>
</dbReference>
<keyword evidence="14" id="KW-1185">Reference proteome</keyword>
<sequence length="213" mass="24760">MSCHQQKMSLQMLVEKLHVLFAEDKVNVEEVQQTMENYQSNYQDWKKFANFDPHRYTRNLVDTGNGKFNLILLCWGEGQGSGIHDHADSHCWMKVMEGSLAEKLYDWPCENESGDDVICDQNKLSPRQITEFDKNQVTYINDTIGLHRVENNSHTRRAASLHLYSPPFDMCHSFDERTGKKMCCKVVFWSKNGVRTPFKPSCTKKDEISTEQN</sequence>
<dbReference type="GeneID" id="136823953"/>
<dbReference type="EC" id="1.13.11.20" evidence="3 11"/>
<dbReference type="PANTHER" id="PTHR12918">
    <property type="entry name" value="CYSTEINE DIOXYGENASE"/>
    <property type="match status" value="1"/>
</dbReference>
<comment type="pathway">
    <text evidence="1 11">Organosulfur biosynthesis; taurine biosynthesis; hypotaurine from L-cysteine: step 1/2.</text>
</comment>
<dbReference type="GO" id="GO:0008198">
    <property type="term" value="F:ferrous iron binding"/>
    <property type="evidence" value="ECO:0007669"/>
    <property type="project" value="UniProtKB-ARBA"/>
</dbReference>
<evidence type="ECO:0000313" key="13">
    <source>
        <dbReference type="EnsemblMetazoa" id="CLYHEMP002043.1"/>
    </source>
</evidence>
<keyword evidence="7 11" id="KW-0560">Oxidoreductase</keyword>
<accession>A0A7M5WIK9</accession>
<evidence type="ECO:0000256" key="4">
    <source>
        <dbReference type="ARBA" id="ARBA00022723"/>
    </source>
</evidence>
<evidence type="ECO:0000256" key="7">
    <source>
        <dbReference type="ARBA" id="ARBA00023002"/>
    </source>
</evidence>
<evidence type="ECO:0000256" key="6">
    <source>
        <dbReference type="ARBA" id="ARBA00022964"/>
    </source>
</evidence>
<evidence type="ECO:0000256" key="11">
    <source>
        <dbReference type="RuleBase" id="RU366010"/>
    </source>
</evidence>
<name>A0A7M5WIK9_9CNID</name>
<dbReference type="InterPro" id="IPR010300">
    <property type="entry name" value="CDO_1"/>
</dbReference>
<keyword evidence="8 10" id="KW-0408">Iron</keyword>
<dbReference type="SUPFAM" id="SSF51182">
    <property type="entry name" value="RmlC-like cupins"/>
    <property type="match status" value="1"/>
</dbReference>
<evidence type="ECO:0000313" key="14">
    <source>
        <dbReference type="Proteomes" id="UP000594262"/>
    </source>
</evidence>
<organism evidence="13 14">
    <name type="scientific">Clytia hemisphaerica</name>
    <dbReference type="NCBI Taxonomy" id="252671"/>
    <lineage>
        <taxon>Eukaryota</taxon>
        <taxon>Metazoa</taxon>
        <taxon>Cnidaria</taxon>
        <taxon>Hydrozoa</taxon>
        <taxon>Hydroidolina</taxon>
        <taxon>Leptothecata</taxon>
        <taxon>Obeliida</taxon>
        <taxon>Clytiidae</taxon>
        <taxon>Clytia</taxon>
    </lineage>
</organism>
<comment type="cofactor">
    <cofactor evidence="11">
        <name>Fe cation</name>
        <dbReference type="ChEBI" id="CHEBI:24875"/>
    </cofactor>
    <text evidence="11">Binds 1 Fe cation per subunit.</text>
</comment>
<evidence type="ECO:0000256" key="3">
    <source>
        <dbReference type="ARBA" id="ARBA00013133"/>
    </source>
</evidence>
<feature type="cross-link" description="3'-(S-cysteinyl)-tyrosine (Cys-Tyr)" evidence="9">
    <location>
        <begin position="91"/>
        <end position="164"/>
    </location>
</feature>
<protein>
    <recommendedName>
        <fullName evidence="3 11">Cysteine dioxygenase</fullName>
        <ecNumber evidence="3 11">1.13.11.20</ecNumber>
    </recommendedName>
</protein>
<evidence type="ECO:0000256" key="10">
    <source>
        <dbReference type="PIRSR" id="PIRSR610300-51"/>
    </source>
</evidence>
<dbReference type="InterPro" id="IPR011051">
    <property type="entry name" value="RmlC_Cupin_sf"/>
</dbReference>
<dbReference type="Pfam" id="PF05995">
    <property type="entry name" value="CDO_I"/>
    <property type="match status" value="1"/>
</dbReference>